<dbReference type="OrthoDB" id="4827344at2"/>
<dbReference type="RefSeq" id="WP_030433736.1">
    <property type="nucleotide sequence ID" value="NZ_JOEF01000054.1"/>
</dbReference>
<dbReference type="Proteomes" id="UP000183376">
    <property type="component" value="Chromosome I"/>
</dbReference>
<evidence type="ECO:0000313" key="1">
    <source>
        <dbReference type="EMBL" id="SDM29600.1"/>
    </source>
</evidence>
<dbReference type="EMBL" id="LT629701">
    <property type="protein sequence ID" value="SDM29600.1"/>
    <property type="molecule type" value="Genomic_DNA"/>
</dbReference>
<gene>
    <name evidence="1" type="ORF">SAMN04489726_0844</name>
</gene>
<sequence length="235" mass="25815">MYERLPDHVRNLVSECATGPAWEMSASKVIAPFLPSALPVPRALIDRLGRIHVSAEGLAIDQKKAVPWKEIREIHTRPAFEVVTTSMIDKAVQRATFVLPPVPGARKATDLVATKAKEAVLSMLKVALSGSSPSLQFDMPVRVVHRRRLRTHEMEPGLLSLAFLALPGVSDGLLTAAQSQHRTIIRHPATTTPGTDRAAEALRERVRAMTARLGTQAPELPVVEAPVRRIRNQYD</sequence>
<evidence type="ECO:0000313" key="2">
    <source>
        <dbReference type="Proteomes" id="UP000183376"/>
    </source>
</evidence>
<keyword evidence="2" id="KW-1185">Reference proteome</keyword>
<dbReference type="STRING" id="211114.SAMN04489726_0844"/>
<proteinExistence type="predicted"/>
<protein>
    <submittedName>
        <fullName evidence="1">Uncharacterized protein</fullName>
    </submittedName>
</protein>
<reference evidence="1 2" key="1">
    <citation type="submission" date="2016-10" db="EMBL/GenBank/DDBJ databases">
        <authorList>
            <person name="de Groot N.N."/>
        </authorList>
    </citation>
    <scope>NUCLEOTIDE SEQUENCE [LARGE SCALE GENOMIC DNA]</scope>
    <source>
        <strain evidence="1 2">DSM 44149</strain>
    </source>
</reference>
<dbReference type="AlphaFoldDB" id="A0A1G9S2U3"/>
<organism evidence="1 2">
    <name type="scientific">Allokutzneria albata</name>
    <name type="common">Kibdelosporangium albatum</name>
    <dbReference type="NCBI Taxonomy" id="211114"/>
    <lineage>
        <taxon>Bacteria</taxon>
        <taxon>Bacillati</taxon>
        <taxon>Actinomycetota</taxon>
        <taxon>Actinomycetes</taxon>
        <taxon>Pseudonocardiales</taxon>
        <taxon>Pseudonocardiaceae</taxon>
        <taxon>Allokutzneria</taxon>
    </lineage>
</organism>
<accession>A0A1G9S2U3</accession>
<name>A0A1G9S2U3_ALLAB</name>